<feature type="signal peptide" evidence="1">
    <location>
        <begin position="1"/>
        <end position="21"/>
    </location>
</feature>
<dbReference type="OrthoDB" id="981456at2"/>
<dbReference type="RefSeq" id="WP_085516647.1">
    <property type="nucleotide sequence ID" value="NZ_FXAW01000003.1"/>
</dbReference>
<proteinExistence type="predicted"/>
<gene>
    <name evidence="2" type="ORF">SAMN05661096_01722</name>
</gene>
<keyword evidence="3" id="KW-1185">Reference proteome</keyword>
<feature type="chain" id="PRO_5012259525" description="Outer membrane protein beta-barrel domain-containing protein" evidence="1">
    <location>
        <begin position="22"/>
        <end position="227"/>
    </location>
</feature>
<keyword evidence="1" id="KW-0732">Signal</keyword>
<evidence type="ECO:0000256" key="1">
    <source>
        <dbReference type="SAM" id="SignalP"/>
    </source>
</evidence>
<evidence type="ECO:0000313" key="3">
    <source>
        <dbReference type="Proteomes" id="UP000193804"/>
    </source>
</evidence>
<dbReference type="EMBL" id="FXAW01000003">
    <property type="protein sequence ID" value="SMG28619.1"/>
    <property type="molecule type" value="Genomic_DNA"/>
</dbReference>
<dbReference type="STRING" id="1028.SAMN05661096_01722"/>
<evidence type="ECO:0008006" key="4">
    <source>
        <dbReference type="Google" id="ProtNLM"/>
    </source>
</evidence>
<sequence>MKKQVGIITLVSFLLAFSVSAQDTTFTKFAGLSFGTSIAKTDLEPSYKKAGVQLSAYMQFTPNRWLNVGFWFSAGEVQSENRNVRFFDQSEFQINDYARTNYQSLHVEPSFHILKKSNYSLYLSQGFGFMRFAVYDKDSQNLADRLDSRSQGEDYSNFAVLLPTTLNAYYFLPNDFGAHLRTGFLNPQTDYLDNISIFGNPENNDNLFILQLSILKRFTFKNSDDEK</sequence>
<dbReference type="AlphaFoldDB" id="A0A1X7JKB9"/>
<evidence type="ECO:0000313" key="2">
    <source>
        <dbReference type="EMBL" id="SMG28619.1"/>
    </source>
</evidence>
<reference evidence="3" key="1">
    <citation type="submission" date="2017-04" db="EMBL/GenBank/DDBJ databases">
        <authorList>
            <person name="Varghese N."/>
            <person name="Submissions S."/>
        </authorList>
    </citation>
    <scope>NUCLEOTIDE SEQUENCE [LARGE SCALE GENOMIC DNA]</scope>
    <source>
        <strain evidence="3">DSM 4125</strain>
    </source>
</reference>
<protein>
    <recommendedName>
        <fullName evidence="4">Outer membrane protein beta-barrel domain-containing protein</fullName>
    </recommendedName>
</protein>
<accession>A0A1X7JKB9</accession>
<dbReference type="Proteomes" id="UP000193804">
    <property type="component" value="Unassembled WGS sequence"/>
</dbReference>
<name>A0A1X7JKB9_9BACT</name>
<organism evidence="2 3">
    <name type="scientific">Marivirga sericea</name>
    <dbReference type="NCBI Taxonomy" id="1028"/>
    <lineage>
        <taxon>Bacteria</taxon>
        <taxon>Pseudomonadati</taxon>
        <taxon>Bacteroidota</taxon>
        <taxon>Cytophagia</taxon>
        <taxon>Cytophagales</taxon>
        <taxon>Marivirgaceae</taxon>
        <taxon>Marivirga</taxon>
    </lineage>
</organism>